<sequence length="19" mass="2151">MITVSMLLQVATFEVMCFS</sequence>
<organism evidence="1">
    <name type="scientific">Arundo donax</name>
    <name type="common">Giant reed</name>
    <name type="synonym">Donax arundinaceus</name>
    <dbReference type="NCBI Taxonomy" id="35708"/>
    <lineage>
        <taxon>Eukaryota</taxon>
        <taxon>Viridiplantae</taxon>
        <taxon>Streptophyta</taxon>
        <taxon>Embryophyta</taxon>
        <taxon>Tracheophyta</taxon>
        <taxon>Spermatophyta</taxon>
        <taxon>Magnoliopsida</taxon>
        <taxon>Liliopsida</taxon>
        <taxon>Poales</taxon>
        <taxon>Poaceae</taxon>
        <taxon>PACMAD clade</taxon>
        <taxon>Arundinoideae</taxon>
        <taxon>Arundineae</taxon>
        <taxon>Arundo</taxon>
    </lineage>
</organism>
<protein>
    <submittedName>
        <fullName evidence="1">Uncharacterized protein</fullName>
    </submittedName>
</protein>
<dbReference type="EMBL" id="GBRH01265172">
    <property type="protein sequence ID" value="JAD32723.1"/>
    <property type="molecule type" value="Transcribed_RNA"/>
</dbReference>
<reference evidence="1" key="2">
    <citation type="journal article" date="2015" name="Data Brief">
        <title>Shoot transcriptome of the giant reed, Arundo donax.</title>
        <authorList>
            <person name="Barrero R.A."/>
            <person name="Guerrero F.D."/>
            <person name="Moolhuijzen P."/>
            <person name="Goolsby J.A."/>
            <person name="Tidwell J."/>
            <person name="Bellgard S.E."/>
            <person name="Bellgard M.I."/>
        </authorList>
    </citation>
    <scope>NUCLEOTIDE SEQUENCE</scope>
    <source>
        <tissue evidence="1">Shoot tissue taken approximately 20 cm above the soil surface</tissue>
    </source>
</reference>
<accession>A0A0A8Z4X0</accession>
<reference evidence="1" key="1">
    <citation type="submission" date="2014-09" db="EMBL/GenBank/DDBJ databases">
        <authorList>
            <person name="Magalhaes I.L.F."/>
            <person name="Oliveira U."/>
            <person name="Santos F.R."/>
            <person name="Vidigal T.H.D.A."/>
            <person name="Brescovit A.D."/>
            <person name="Santos A.J."/>
        </authorList>
    </citation>
    <scope>NUCLEOTIDE SEQUENCE</scope>
    <source>
        <tissue evidence="1">Shoot tissue taken approximately 20 cm above the soil surface</tissue>
    </source>
</reference>
<name>A0A0A8Z4X0_ARUDO</name>
<evidence type="ECO:0000313" key="1">
    <source>
        <dbReference type="EMBL" id="JAD32723.1"/>
    </source>
</evidence>
<proteinExistence type="predicted"/>
<dbReference type="AlphaFoldDB" id="A0A0A8Z4X0"/>